<feature type="compositionally biased region" description="Basic and acidic residues" evidence="1">
    <location>
        <begin position="17"/>
        <end position="41"/>
    </location>
</feature>
<dbReference type="EMBL" id="KD234329">
    <property type="protein sequence ID" value="EMS50141.1"/>
    <property type="molecule type" value="Genomic_DNA"/>
</dbReference>
<name>M7YSU0_TRIUA</name>
<organism evidence="2">
    <name type="scientific">Triticum urartu</name>
    <name type="common">Red wild einkorn</name>
    <name type="synonym">Crithodium urartu</name>
    <dbReference type="NCBI Taxonomy" id="4572"/>
    <lineage>
        <taxon>Eukaryota</taxon>
        <taxon>Viridiplantae</taxon>
        <taxon>Streptophyta</taxon>
        <taxon>Embryophyta</taxon>
        <taxon>Tracheophyta</taxon>
        <taxon>Spermatophyta</taxon>
        <taxon>Magnoliopsida</taxon>
        <taxon>Liliopsida</taxon>
        <taxon>Poales</taxon>
        <taxon>Poaceae</taxon>
        <taxon>BOP clade</taxon>
        <taxon>Pooideae</taxon>
        <taxon>Triticodae</taxon>
        <taxon>Triticeae</taxon>
        <taxon>Triticinae</taxon>
        <taxon>Triticum</taxon>
    </lineage>
</organism>
<feature type="region of interest" description="Disordered" evidence="1">
    <location>
        <begin position="1"/>
        <end position="44"/>
    </location>
</feature>
<sequence length="115" mass="12568">MAGRDELASGGARNLHAKGDPMDPFLKEREDAEGGLKDRGRCPMKPIRKHGNGLRLTITCGIKCDVLPEVQAEMIVLFADRIKDWANVVVAHGPVYSPLALDKVAHQLDVELLLS</sequence>
<evidence type="ECO:0000313" key="2">
    <source>
        <dbReference type="EMBL" id="EMS50141.1"/>
    </source>
</evidence>
<protein>
    <submittedName>
        <fullName evidence="2">Uncharacterized protein</fullName>
    </submittedName>
</protein>
<evidence type="ECO:0000256" key="1">
    <source>
        <dbReference type="SAM" id="MobiDB-lite"/>
    </source>
</evidence>
<accession>M7YSU0</accession>
<gene>
    <name evidence="2" type="ORF">TRIUR3_25252</name>
</gene>
<dbReference type="AlphaFoldDB" id="M7YSU0"/>
<proteinExistence type="predicted"/>
<reference evidence="2" key="1">
    <citation type="journal article" date="2013" name="Nature">
        <title>Draft genome of the wheat A-genome progenitor Triticum urartu.</title>
        <authorList>
            <person name="Ling H.Q."/>
            <person name="Zhao S."/>
            <person name="Liu D."/>
            <person name="Wang J."/>
            <person name="Sun H."/>
            <person name="Zhang C."/>
            <person name="Fan H."/>
            <person name="Li D."/>
            <person name="Dong L."/>
            <person name="Tao Y."/>
            <person name="Gao C."/>
            <person name="Wu H."/>
            <person name="Li Y."/>
            <person name="Cui Y."/>
            <person name="Guo X."/>
            <person name="Zheng S."/>
            <person name="Wang B."/>
            <person name="Yu K."/>
            <person name="Liang Q."/>
            <person name="Yang W."/>
            <person name="Lou X."/>
            <person name="Chen J."/>
            <person name="Feng M."/>
            <person name="Jian J."/>
            <person name="Zhang X."/>
            <person name="Luo G."/>
            <person name="Jiang Y."/>
            <person name="Liu J."/>
            <person name="Wang Z."/>
            <person name="Sha Y."/>
            <person name="Zhang B."/>
            <person name="Wu H."/>
            <person name="Tang D."/>
            <person name="Shen Q."/>
            <person name="Xue P."/>
            <person name="Zou S."/>
            <person name="Wang X."/>
            <person name="Liu X."/>
            <person name="Wang F."/>
            <person name="Yang Y."/>
            <person name="An X."/>
            <person name="Dong Z."/>
            <person name="Zhang K."/>
            <person name="Zhang X."/>
            <person name="Luo M.C."/>
            <person name="Dvorak J."/>
            <person name="Tong Y."/>
            <person name="Wang J."/>
            <person name="Yang H."/>
            <person name="Li Z."/>
            <person name="Wang D."/>
            <person name="Zhang A."/>
            <person name="Wang J."/>
        </authorList>
    </citation>
    <scope>NUCLEOTIDE SEQUENCE</scope>
</reference>